<dbReference type="AlphaFoldDB" id="A0A2N1PME2"/>
<dbReference type="InterPro" id="IPR001709">
    <property type="entry name" value="Flavoprot_Pyr_Nucl_cyt_Rdtase"/>
</dbReference>
<dbReference type="Pfam" id="PF00111">
    <property type="entry name" value="Fer2"/>
    <property type="match status" value="1"/>
</dbReference>
<gene>
    <name evidence="7" type="ORF">CVV64_13925</name>
</gene>
<dbReference type="SUPFAM" id="SSF54292">
    <property type="entry name" value="2Fe-2S ferredoxin-like"/>
    <property type="match status" value="1"/>
</dbReference>
<dbReference type="InterPro" id="IPR001041">
    <property type="entry name" value="2Fe-2S_ferredoxin-type"/>
</dbReference>
<evidence type="ECO:0000313" key="8">
    <source>
        <dbReference type="Proteomes" id="UP000233256"/>
    </source>
</evidence>
<dbReference type="InterPro" id="IPR036010">
    <property type="entry name" value="2Fe-2S_ferredoxin-like_sf"/>
</dbReference>
<sequence>MFMNSIYISTMMVSAGISLFLGLILVFADKFLSPSGESTLTVNSDKMVQVSTGEPLLSALFARKYFVPSACGGKGTCGYCKVKLPEMNIPLLPTEKTVLTENEIGEGWRLSCQIKVRGDMNVWMPDQYFAIREHEVEIQSSVIIATDTREIIMKLAENDKMTFTAGQYIQVHVPDNGETVYRSYSLASAPENGQSLTLNVKLEKGGLASTWLHSLKKGDTLFISGPYGDFQTTDSTREMVMIAGGVGLAPIISILLDLLKNETGKRVKPKITLFFKVKTEDEFYYLKLLSELKAISEAKGGRPDFTYHLVVSDLPENKNYTKGPTGRITKILDEHIERFKDSEFYLCGSSALVNGTLEYLVCKGIPDERVLFDKFE</sequence>
<dbReference type="PANTHER" id="PTHR43644">
    <property type="entry name" value="NA(+)-TRANSLOCATING NADH-QUINONE REDUCTASE SUBUNIT"/>
    <property type="match status" value="1"/>
</dbReference>
<dbReference type="PANTHER" id="PTHR43644:SF1">
    <property type="entry name" value="NAD(P)H-FLAVIN REDUCTASE"/>
    <property type="match status" value="1"/>
</dbReference>
<dbReference type="InterPro" id="IPR017927">
    <property type="entry name" value="FAD-bd_FR_type"/>
</dbReference>
<evidence type="ECO:0000256" key="1">
    <source>
        <dbReference type="ARBA" id="ARBA00022448"/>
    </source>
</evidence>
<keyword evidence="3" id="KW-0274">FAD</keyword>
<dbReference type="GO" id="GO:0051536">
    <property type="term" value="F:iron-sulfur cluster binding"/>
    <property type="evidence" value="ECO:0007669"/>
    <property type="project" value="InterPro"/>
</dbReference>
<evidence type="ECO:0000313" key="7">
    <source>
        <dbReference type="EMBL" id="PKK89506.1"/>
    </source>
</evidence>
<dbReference type="Proteomes" id="UP000233256">
    <property type="component" value="Unassembled WGS sequence"/>
</dbReference>
<dbReference type="Gene3D" id="3.40.50.80">
    <property type="entry name" value="Nucleotide-binding domain of ferredoxin-NADP reductase (FNR) module"/>
    <property type="match status" value="1"/>
</dbReference>
<accession>A0A2N1PME2</accession>
<name>A0A2N1PME2_9BACT</name>
<dbReference type="GO" id="GO:0016491">
    <property type="term" value="F:oxidoreductase activity"/>
    <property type="evidence" value="ECO:0007669"/>
    <property type="project" value="InterPro"/>
</dbReference>
<evidence type="ECO:0000259" key="5">
    <source>
        <dbReference type="PROSITE" id="PS51085"/>
    </source>
</evidence>
<evidence type="ECO:0008006" key="9">
    <source>
        <dbReference type="Google" id="ProtNLM"/>
    </source>
</evidence>
<dbReference type="EMBL" id="PGXC01000016">
    <property type="protein sequence ID" value="PKK89506.1"/>
    <property type="molecule type" value="Genomic_DNA"/>
</dbReference>
<feature type="domain" description="FAD-binding FR-type" evidence="6">
    <location>
        <begin position="131"/>
        <end position="233"/>
    </location>
</feature>
<dbReference type="SUPFAM" id="SSF63380">
    <property type="entry name" value="Riboflavin synthase domain-like"/>
    <property type="match status" value="1"/>
</dbReference>
<dbReference type="Gene3D" id="3.10.20.30">
    <property type="match status" value="1"/>
</dbReference>
<dbReference type="SUPFAM" id="SSF52343">
    <property type="entry name" value="Ferredoxin reductase-like, C-terminal NADP-linked domain"/>
    <property type="match status" value="1"/>
</dbReference>
<evidence type="ECO:0000256" key="2">
    <source>
        <dbReference type="ARBA" id="ARBA00022630"/>
    </source>
</evidence>
<dbReference type="PROSITE" id="PS51384">
    <property type="entry name" value="FAD_FR"/>
    <property type="match status" value="1"/>
</dbReference>
<dbReference type="Pfam" id="PF00970">
    <property type="entry name" value="FAD_binding_6"/>
    <property type="match status" value="1"/>
</dbReference>
<evidence type="ECO:0000256" key="4">
    <source>
        <dbReference type="ARBA" id="ARBA00023004"/>
    </source>
</evidence>
<evidence type="ECO:0000259" key="6">
    <source>
        <dbReference type="PROSITE" id="PS51384"/>
    </source>
</evidence>
<keyword evidence="4" id="KW-0408">Iron</keyword>
<organism evidence="7 8">
    <name type="scientific">Candidatus Wallbacteria bacterium HGW-Wallbacteria-1</name>
    <dbReference type="NCBI Taxonomy" id="2013854"/>
    <lineage>
        <taxon>Bacteria</taxon>
        <taxon>Candidatus Walliibacteriota</taxon>
    </lineage>
</organism>
<comment type="caution">
    <text evidence="7">The sequence shown here is derived from an EMBL/GenBank/DDBJ whole genome shotgun (WGS) entry which is preliminary data.</text>
</comment>
<reference evidence="7 8" key="1">
    <citation type="journal article" date="2017" name="ISME J.">
        <title>Potential for microbial H2 and metal transformations associated with novel bacteria and archaea in deep terrestrial subsurface sediments.</title>
        <authorList>
            <person name="Hernsdorf A.W."/>
            <person name="Amano Y."/>
            <person name="Miyakawa K."/>
            <person name="Ise K."/>
            <person name="Suzuki Y."/>
            <person name="Anantharaman K."/>
            <person name="Probst A."/>
            <person name="Burstein D."/>
            <person name="Thomas B.C."/>
            <person name="Banfield J.F."/>
        </authorList>
    </citation>
    <scope>NUCLEOTIDE SEQUENCE [LARGE SCALE GENOMIC DNA]</scope>
    <source>
        <strain evidence="7">HGW-Wallbacteria-1</strain>
    </source>
</reference>
<keyword evidence="2" id="KW-0285">Flavoprotein</keyword>
<dbReference type="PROSITE" id="PS51085">
    <property type="entry name" value="2FE2S_FER_2"/>
    <property type="match status" value="1"/>
</dbReference>
<feature type="domain" description="2Fe-2S ferredoxin-type" evidence="5">
    <location>
        <begin position="38"/>
        <end position="128"/>
    </location>
</feature>
<proteinExistence type="predicted"/>
<dbReference type="Gene3D" id="2.40.30.10">
    <property type="entry name" value="Translation factors"/>
    <property type="match status" value="1"/>
</dbReference>
<dbReference type="CDD" id="cd00207">
    <property type="entry name" value="fer2"/>
    <property type="match status" value="1"/>
</dbReference>
<protein>
    <recommendedName>
        <fullName evidence="9">Oxidoreductase</fullName>
    </recommendedName>
</protein>
<dbReference type="InterPro" id="IPR039261">
    <property type="entry name" value="FNR_nucleotide-bd"/>
</dbReference>
<dbReference type="PRINTS" id="PR00371">
    <property type="entry name" value="FPNCR"/>
</dbReference>
<dbReference type="InterPro" id="IPR017938">
    <property type="entry name" value="Riboflavin_synthase-like_b-brl"/>
</dbReference>
<dbReference type="InterPro" id="IPR001433">
    <property type="entry name" value="OxRdtase_FAD/NAD-bd"/>
</dbReference>
<evidence type="ECO:0000256" key="3">
    <source>
        <dbReference type="ARBA" id="ARBA00022827"/>
    </source>
</evidence>
<dbReference type="Pfam" id="PF00175">
    <property type="entry name" value="NAD_binding_1"/>
    <property type="match status" value="1"/>
</dbReference>
<dbReference type="InterPro" id="IPR012675">
    <property type="entry name" value="Beta-grasp_dom_sf"/>
</dbReference>
<dbReference type="InterPro" id="IPR008333">
    <property type="entry name" value="Cbr1-like_FAD-bd_dom"/>
</dbReference>
<dbReference type="PRINTS" id="PR00410">
    <property type="entry name" value="PHEHYDRXLASE"/>
</dbReference>
<keyword evidence="1" id="KW-0813">Transport</keyword>